<protein>
    <submittedName>
        <fullName evidence="1">Uncharacterized protein</fullName>
    </submittedName>
</protein>
<dbReference type="PATRIC" id="fig|280505.15.peg.1373"/>
<dbReference type="AlphaFoldDB" id="A0A0S2IPV3"/>
<proteinExistence type="predicted"/>
<evidence type="ECO:0000313" key="2">
    <source>
        <dbReference type="Proteomes" id="UP000058857"/>
    </source>
</evidence>
<dbReference type="EMBL" id="CP012029">
    <property type="protein sequence ID" value="ALO25697.1"/>
    <property type="molecule type" value="Genomic_DNA"/>
</dbReference>
<organism evidence="1">
    <name type="scientific">Leptospira borgpetersenii serovar Ballum</name>
    <dbReference type="NCBI Taxonomy" id="280505"/>
    <lineage>
        <taxon>Bacteria</taxon>
        <taxon>Pseudomonadati</taxon>
        <taxon>Spirochaetota</taxon>
        <taxon>Spirochaetia</taxon>
        <taxon>Leptospirales</taxon>
        <taxon>Leptospiraceae</taxon>
        <taxon>Leptospira</taxon>
    </lineage>
</organism>
<evidence type="ECO:0000313" key="1">
    <source>
        <dbReference type="EMBL" id="ALO25697.1"/>
    </source>
</evidence>
<accession>A0A0S2IPV3</accession>
<name>A0A0S2IPV3_LEPBO</name>
<reference evidence="1 2" key="1">
    <citation type="journal article" date="2015" name="PLoS Negl. Trop. Dis.">
        <title>Distribution of Plasmids in Distinct Leptospira Pathogenic Species.</title>
        <authorList>
            <person name="Wang Y."/>
            <person name="Zhuang X."/>
            <person name="Zhong Y."/>
            <person name="Zhang C."/>
            <person name="Zhang Y."/>
            <person name="Zeng L."/>
            <person name="Zhu Y."/>
            <person name="He P."/>
            <person name="Dong K."/>
            <person name="Pal U."/>
            <person name="Guo X."/>
            <person name="Qin J."/>
        </authorList>
    </citation>
    <scope>NUCLEOTIDE SEQUENCE [LARGE SCALE GENOMIC DNA]</scope>
    <source>
        <strain evidence="1 2">56604</strain>
    </source>
</reference>
<gene>
    <name evidence="1" type="ORF">LBBP_01406</name>
</gene>
<sequence length="61" mass="7031">MINPLKKKPRTHFLQEAPEKPDWLKVKLTFPDPKNNPVAIVRNSLEKKNSTLSAKVLLVRI</sequence>
<dbReference type="Proteomes" id="UP000058857">
    <property type="component" value="Chromosome 1"/>
</dbReference>